<evidence type="ECO:0000313" key="2">
    <source>
        <dbReference type="EMBL" id="GET92998.1"/>
    </source>
</evidence>
<dbReference type="AlphaFoldDB" id="A0A640KUG5"/>
<evidence type="ECO:0000313" key="3">
    <source>
        <dbReference type="Proteomes" id="UP000419144"/>
    </source>
</evidence>
<feature type="chain" id="PRO_5024836731" description="Secreted protein" evidence="1">
    <location>
        <begin position="19"/>
        <end position="167"/>
    </location>
</feature>
<dbReference type="Proteomes" id="UP000419144">
    <property type="component" value="Unassembled WGS sequence"/>
</dbReference>
<reference evidence="2" key="1">
    <citation type="submission" date="2019-11" db="EMBL/GenBank/DDBJ databases">
        <title>Leishmania tarentolae CDS.</title>
        <authorList>
            <person name="Goto Y."/>
            <person name="Yamagishi J."/>
        </authorList>
    </citation>
    <scope>NUCLEOTIDE SEQUENCE [LARGE SCALE GENOMIC DNA]</scope>
    <source>
        <strain evidence="2">Parrot Tar II</strain>
    </source>
</reference>
<protein>
    <recommendedName>
        <fullName evidence="4">Secreted protein</fullName>
    </recommendedName>
</protein>
<comment type="caution">
    <text evidence="2">The sequence shown here is derived from an EMBL/GenBank/DDBJ whole genome shotgun (WGS) entry which is preliminary data.</text>
</comment>
<dbReference type="EMBL" id="BLBS01000056">
    <property type="protein sequence ID" value="GET92998.1"/>
    <property type="molecule type" value="Genomic_DNA"/>
</dbReference>
<proteinExistence type="predicted"/>
<accession>A0A640KUG5</accession>
<name>A0A640KUG5_LEITA</name>
<keyword evidence="1" id="KW-0732">Signal</keyword>
<sequence length="167" mass="18257">MRTVIWPGLEVVLLHVVADHCGCHRRSHLVAGLSHEKLDGAVAREGAVDTHHTNQHGNHGSRLVLVECQAIAHANNHQYNKRAEQTAGEGGCRDHYAWVACDCVLDPSHALVRGKIVPIDLTHNTVKPGHCQHLLGNGARQQVNGVDGMHSIHDRLHFSVCRSSQSV</sequence>
<evidence type="ECO:0008006" key="4">
    <source>
        <dbReference type="Google" id="ProtNLM"/>
    </source>
</evidence>
<feature type="signal peptide" evidence="1">
    <location>
        <begin position="1"/>
        <end position="18"/>
    </location>
</feature>
<dbReference type="VEuPathDB" id="TriTrypDB:LtaPh_3547551"/>
<evidence type="ECO:0000256" key="1">
    <source>
        <dbReference type="SAM" id="SignalP"/>
    </source>
</evidence>
<keyword evidence="3" id="KW-1185">Reference proteome</keyword>
<organism evidence="2 3">
    <name type="scientific">Leishmania tarentolae</name>
    <name type="common">Sauroleishmania tarentolae</name>
    <dbReference type="NCBI Taxonomy" id="5689"/>
    <lineage>
        <taxon>Eukaryota</taxon>
        <taxon>Discoba</taxon>
        <taxon>Euglenozoa</taxon>
        <taxon>Kinetoplastea</taxon>
        <taxon>Metakinetoplastina</taxon>
        <taxon>Trypanosomatida</taxon>
        <taxon>Trypanosomatidae</taxon>
        <taxon>Leishmaniinae</taxon>
        <taxon>Leishmania</taxon>
        <taxon>lizard Leishmania</taxon>
    </lineage>
</organism>
<gene>
    <name evidence="2" type="ORF">LtaPh_3547551</name>
</gene>